<dbReference type="InterPro" id="IPR025944">
    <property type="entry name" value="Sigma_54_int_dom_CS"/>
</dbReference>
<dbReference type="CDD" id="cd00009">
    <property type="entry name" value="AAA"/>
    <property type="match status" value="1"/>
</dbReference>
<dbReference type="GO" id="GO:0005524">
    <property type="term" value="F:ATP binding"/>
    <property type="evidence" value="ECO:0007669"/>
    <property type="project" value="UniProtKB-KW"/>
</dbReference>
<dbReference type="PANTHER" id="PTHR32071">
    <property type="entry name" value="TRANSCRIPTIONAL REGULATORY PROTEIN"/>
    <property type="match status" value="1"/>
</dbReference>
<dbReference type="GO" id="GO:0006355">
    <property type="term" value="P:regulation of DNA-templated transcription"/>
    <property type="evidence" value="ECO:0007669"/>
    <property type="project" value="InterPro"/>
</dbReference>
<dbReference type="AlphaFoldDB" id="A0A1B7XB66"/>
<evidence type="ECO:0000256" key="5">
    <source>
        <dbReference type="ARBA" id="ARBA00023163"/>
    </source>
</evidence>
<dbReference type="PANTHER" id="PTHR32071:SF113">
    <property type="entry name" value="ALGINATE BIOSYNTHESIS TRANSCRIPTIONAL REGULATORY PROTEIN ALGB"/>
    <property type="match status" value="1"/>
</dbReference>
<dbReference type="Gene3D" id="3.40.50.2300">
    <property type="match status" value="1"/>
</dbReference>
<dbReference type="InterPro" id="IPR025943">
    <property type="entry name" value="Sigma_54_int_dom_ATP-bd_2"/>
</dbReference>
<dbReference type="SMART" id="SM00382">
    <property type="entry name" value="AAA"/>
    <property type="match status" value="1"/>
</dbReference>
<protein>
    <submittedName>
        <fullName evidence="9">Fis family transcriptional regulator</fullName>
    </submittedName>
</protein>
<evidence type="ECO:0000313" key="10">
    <source>
        <dbReference type="Proteomes" id="UP000091979"/>
    </source>
</evidence>
<keyword evidence="5" id="KW-0804">Transcription</keyword>
<dbReference type="RefSeq" id="WP_066856140.1">
    <property type="nucleotide sequence ID" value="NZ_JXMS01000020.1"/>
</dbReference>
<dbReference type="InterPro" id="IPR027417">
    <property type="entry name" value="P-loop_NTPase"/>
</dbReference>
<keyword evidence="1" id="KW-0547">Nucleotide-binding</keyword>
<dbReference type="Gene3D" id="1.10.10.60">
    <property type="entry name" value="Homeodomain-like"/>
    <property type="match status" value="1"/>
</dbReference>
<evidence type="ECO:0000256" key="3">
    <source>
        <dbReference type="ARBA" id="ARBA00023015"/>
    </source>
</evidence>
<comment type="caution">
    <text evidence="9">The sequence shown here is derived from an EMBL/GenBank/DDBJ whole genome shotgun (WGS) entry which is preliminary data.</text>
</comment>
<feature type="domain" description="Response regulatory" evidence="8">
    <location>
        <begin position="5"/>
        <end position="119"/>
    </location>
</feature>
<dbReference type="STRING" id="1560234.SP90_11405"/>
<dbReference type="FunFam" id="3.40.50.300:FF:000006">
    <property type="entry name" value="DNA-binding transcriptional regulator NtrC"/>
    <property type="match status" value="1"/>
</dbReference>
<keyword evidence="4" id="KW-0238">DNA-binding</keyword>
<dbReference type="PROSITE" id="PS50110">
    <property type="entry name" value="RESPONSE_REGULATORY"/>
    <property type="match status" value="1"/>
</dbReference>
<evidence type="ECO:0000256" key="6">
    <source>
        <dbReference type="PROSITE-ProRule" id="PRU00169"/>
    </source>
</evidence>
<dbReference type="OrthoDB" id="9763792at2"/>
<proteinExistence type="predicted"/>
<dbReference type="GO" id="GO:0003677">
    <property type="term" value="F:DNA binding"/>
    <property type="evidence" value="ECO:0007669"/>
    <property type="project" value="UniProtKB-KW"/>
</dbReference>
<dbReference type="PROSITE" id="PS00675">
    <property type="entry name" value="SIGMA54_INTERACT_1"/>
    <property type="match status" value="1"/>
</dbReference>
<dbReference type="PROSITE" id="PS50045">
    <property type="entry name" value="SIGMA54_INTERACT_4"/>
    <property type="match status" value="1"/>
</dbReference>
<dbReference type="PATRIC" id="fig|1560234.3.peg.1364"/>
<dbReference type="Gene3D" id="3.40.50.300">
    <property type="entry name" value="P-loop containing nucleotide triphosphate hydrolases"/>
    <property type="match status" value="1"/>
</dbReference>
<dbReference type="PROSITE" id="PS00676">
    <property type="entry name" value="SIGMA54_INTERACT_2"/>
    <property type="match status" value="1"/>
</dbReference>
<feature type="domain" description="Sigma-54 factor interaction" evidence="7">
    <location>
        <begin position="142"/>
        <end position="371"/>
    </location>
</feature>
<evidence type="ECO:0000259" key="7">
    <source>
        <dbReference type="PROSITE" id="PS50045"/>
    </source>
</evidence>
<dbReference type="InterPro" id="IPR003593">
    <property type="entry name" value="AAA+_ATPase"/>
</dbReference>
<gene>
    <name evidence="9" type="ORF">SP90_11405</name>
</gene>
<dbReference type="Gene3D" id="1.10.8.60">
    <property type="match status" value="1"/>
</dbReference>
<dbReference type="Proteomes" id="UP000091979">
    <property type="component" value="Unassembled WGS sequence"/>
</dbReference>
<dbReference type="SUPFAM" id="SSF46689">
    <property type="entry name" value="Homeodomain-like"/>
    <property type="match status" value="1"/>
</dbReference>
<dbReference type="PROSITE" id="PS00688">
    <property type="entry name" value="SIGMA54_INTERACT_3"/>
    <property type="match status" value="1"/>
</dbReference>
<keyword evidence="10" id="KW-1185">Reference proteome</keyword>
<dbReference type="GO" id="GO:0000160">
    <property type="term" value="P:phosphorelay signal transduction system"/>
    <property type="evidence" value="ECO:0007669"/>
    <property type="project" value="InterPro"/>
</dbReference>
<sequence>MQTPAILIIDDDPDVTYALSRAARHLGYTADSAATIHDALQKATQQEFDAVFLDVQLPDGSGMDIITDIMNRPEHPELIIITGNGDPEAAELAIASGAWDYVEKGDSIHTIMDTLSNALEYRSDKLSSRKVRQIQALRRESIIGESSSITRSLEQVGKLADSDLNVLLTGETGTGKELFARALHNNSARRNGPFIVVDCAALPENLVETILFGHEKGTFTGAMQDKEGLILQANNGTLFLDEVGELPLSTQKAFLRVLQERTVRPLGSKKEIPCNFRLISATNQNLDAMQEAGTFRTDLAYRLCAGKITLPPLRERREDISLLIDHYMTLFFKKNCLNSKAFNPSVLTTLEEYDWPGNIRELVNTVEFMVSTSRNESRIFIKHLPPALRARLAKKRITPNDPAATGLPSNFSYEASDEELPTMQEHRNAVIEKAEHSYLTQLLSSTKGSIKQAVELSGLSQSRLYALLKKHRIK</sequence>
<evidence type="ECO:0000256" key="2">
    <source>
        <dbReference type="ARBA" id="ARBA00022840"/>
    </source>
</evidence>
<name>A0A1B7XB66_9BACT</name>
<dbReference type="InterPro" id="IPR025662">
    <property type="entry name" value="Sigma_54_int_dom_ATP-bd_1"/>
</dbReference>
<dbReference type="SUPFAM" id="SSF52172">
    <property type="entry name" value="CheY-like"/>
    <property type="match status" value="1"/>
</dbReference>
<reference evidence="9 10" key="1">
    <citation type="submission" date="2015-01" db="EMBL/GenBank/DDBJ databases">
        <title>Desulfovibrio sp. JC271 draft genome sequence.</title>
        <authorList>
            <person name="Shivani Y."/>
            <person name="Subhash Y."/>
            <person name="Sasikala C."/>
            <person name="Ramana C.V."/>
        </authorList>
    </citation>
    <scope>NUCLEOTIDE SEQUENCE [LARGE SCALE GENOMIC DNA]</scope>
    <source>
        <strain evidence="9 10">JC271</strain>
    </source>
</reference>
<dbReference type="Pfam" id="PF25601">
    <property type="entry name" value="AAA_lid_14"/>
    <property type="match status" value="1"/>
</dbReference>
<evidence type="ECO:0000256" key="1">
    <source>
        <dbReference type="ARBA" id="ARBA00022741"/>
    </source>
</evidence>
<dbReference type="InterPro" id="IPR011006">
    <property type="entry name" value="CheY-like_superfamily"/>
</dbReference>
<evidence type="ECO:0000313" key="9">
    <source>
        <dbReference type="EMBL" id="OBQ46604.1"/>
    </source>
</evidence>
<dbReference type="SUPFAM" id="SSF52540">
    <property type="entry name" value="P-loop containing nucleoside triphosphate hydrolases"/>
    <property type="match status" value="1"/>
</dbReference>
<dbReference type="EMBL" id="JXMS01000020">
    <property type="protein sequence ID" value="OBQ46604.1"/>
    <property type="molecule type" value="Genomic_DNA"/>
</dbReference>
<accession>A0A1B7XB66</accession>
<dbReference type="InterPro" id="IPR058031">
    <property type="entry name" value="AAA_lid_NorR"/>
</dbReference>
<dbReference type="Pfam" id="PF00158">
    <property type="entry name" value="Sigma54_activat"/>
    <property type="match status" value="1"/>
</dbReference>
<evidence type="ECO:0000256" key="4">
    <source>
        <dbReference type="ARBA" id="ARBA00023125"/>
    </source>
</evidence>
<keyword evidence="3" id="KW-0805">Transcription regulation</keyword>
<dbReference type="InterPro" id="IPR001789">
    <property type="entry name" value="Sig_transdc_resp-reg_receiver"/>
</dbReference>
<keyword evidence="2" id="KW-0067">ATP-binding</keyword>
<feature type="modified residue" description="4-aspartylphosphate" evidence="6">
    <location>
        <position position="54"/>
    </location>
</feature>
<evidence type="ECO:0000259" key="8">
    <source>
        <dbReference type="PROSITE" id="PS50110"/>
    </source>
</evidence>
<dbReference type="Pfam" id="PF00072">
    <property type="entry name" value="Response_reg"/>
    <property type="match status" value="1"/>
</dbReference>
<dbReference type="SMART" id="SM00448">
    <property type="entry name" value="REC"/>
    <property type="match status" value="1"/>
</dbReference>
<organism evidence="9 10">
    <name type="scientific">Halodesulfovibrio spirochaetisodalis</name>
    <dbReference type="NCBI Taxonomy" id="1560234"/>
    <lineage>
        <taxon>Bacteria</taxon>
        <taxon>Pseudomonadati</taxon>
        <taxon>Thermodesulfobacteriota</taxon>
        <taxon>Desulfovibrionia</taxon>
        <taxon>Desulfovibrionales</taxon>
        <taxon>Desulfovibrionaceae</taxon>
        <taxon>Halodesulfovibrio</taxon>
    </lineage>
</organism>
<dbReference type="InterPro" id="IPR009057">
    <property type="entry name" value="Homeodomain-like_sf"/>
</dbReference>
<keyword evidence="6" id="KW-0597">Phosphoprotein</keyword>
<dbReference type="CDD" id="cd00156">
    <property type="entry name" value="REC"/>
    <property type="match status" value="1"/>
</dbReference>
<dbReference type="InterPro" id="IPR002078">
    <property type="entry name" value="Sigma_54_int"/>
</dbReference>